<keyword evidence="13" id="KW-1185">Reference proteome</keyword>
<protein>
    <submittedName>
        <fullName evidence="12">Molybdate ABC transporter ATP-binding protein</fullName>
    </submittedName>
</protein>
<dbReference type="NCBIfam" id="TIGR02142">
    <property type="entry name" value="modC_ABC"/>
    <property type="match status" value="1"/>
</dbReference>
<dbReference type="SUPFAM" id="SSF52540">
    <property type="entry name" value="P-loop containing nucleoside triphosphate hydrolases"/>
    <property type="match status" value="1"/>
</dbReference>
<dbReference type="RefSeq" id="WP_052041420.1">
    <property type="nucleotide sequence ID" value="NZ_ARXV01000003.1"/>
</dbReference>
<keyword evidence="3 9" id="KW-0500">Molybdenum</keyword>
<dbReference type="SUPFAM" id="SSF50331">
    <property type="entry name" value="MOP-like"/>
    <property type="match status" value="1"/>
</dbReference>
<keyword evidence="5" id="KW-0547">Nucleotide-binding</keyword>
<keyword evidence="8" id="KW-0472">Membrane</keyword>
<dbReference type="InterPro" id="IPR004606">
    <property type="entry name" value="Mop_domain"/>
</dbReference>
<evidence type="ECO:0000256" key="1">
    <source>
        <dbReference type="ARBA" id="ARBA00022448"/>
    </source>
</evidence>
<evidence type="ECO:0000256" key="2">
    <source>
        <dbReference type="ARBA" id="ARBA00022475"/>
    </source>
</evidence>
<dbReference type="InterPro" id="IPR011868">
    <property type="entry name" value="ModC_ABC_ATP-bd"/>
</dbReference>
<dbReference type="GO" id="GO:0016020">
    <property type="term" value="C:membrane"/>
    <property type="evidence" value="ECO:0007669"/>
    <property type="project" value="InterPro"/>
</dbReference>
<dbReference type="PATRIC" id="fig|1177154.3.peg.1156"/>
<evidence type="ECO:0000256" key="4">
    <source>
        <dbReference type="ARBA" id="ARBA00022519"/>
    </source>
</evidence>
<dbReference type="Pfam" id="PF03459">
    <property type="entry name" value="TOBE"/>
    <property type="match status" value="1"/>
</dbReference>
<evidence type="ECO:0000256" key="5">
    <source>
        <dbReference type="ARBA" id="ARBA00022741"/>
    </source>
</evidence>
<dbReference type="GO" id="GO:0005524">
    <property type="term" value="F:ATP binding"/>
    <property type="evidence" value="ECO:0007669"/>
    <property type="project" value="UniProtKB-KW"/>
</dbReference>
<proteinExistence type="predicted"/>
<dbReference type="GO" id="GO:0140359">
    <property type="term" value="F:ABC-type transporter activity"/>
    <property type="evidence" value="ECO:0007669"/>
    <property type="project" value="InterPro"/>
</dbReference>
<evidence type="ECO:0000256" key="8">
    <source>
        <dbReference type="ARBA" id="ARBA00023136"/>
    </source>
</evidence>
<keyword evidence="7" id="KW-1278">Translocase</keyword>
<dbReference type="Proteomes" id="UP000029444">
    <property type="component" value="Unassembled WGS sequence"/>
</dbReference>
<dbReference type="Pfam" id="PF00005">
    <property type="entry name" value="ABC_tran"/>
    <property type="match status" value="1"/>
</dbReference>
<evidence type="ECO:0000259" key="10">
    <source>
        <dbReference type="PROSITE" id="PS50893"/>
    </source>
</evidence>
<dbReference type="InterPro" id="IPR008995">
    <property type="entry name" value="Mo/tungstate-bd_C_term_dom"/>
</dbReference>
<organism evidence="12 13">
    <name type="scientific">Alcanivorax nanhaiticus</name>
    <dbReference type="NCBI Taxonomy" id="1177154"/>
    <lineage>
        <taxon>Bacteria</taxon>
        <taxon>Pseudomonadati</taxon>
        <taxon>Pseudomonadota</taxon>
        <taxon>Gammaproteobacteria</taxon>
        <taxon>Oceanospirillales</taxon>
        <taxon>Alcanivoracaceae</taxon>
        <taxon>Alcanivorax</taxon>
    </lineage>
</organism>
<dbReference type="PROSITE" id="PS51866">
    <property type="entry name" value="MOP"/>
    <property type="match status" value="1"/>
</dbReference>
<evidence type="ECO:0000256" key="3">
    <source>
        <dbReference type="ARBA" id="ARBA00022505"/>
    </source>
</evidence>
<feature type="domain" description="ABC transporter" evidence="10">
    <location>
        <begin position="1"/>
        <end position="228"/>
    </location>
</feature>
<dbReference type="InterPro" id="IPR050334">
    <property type="entry name" value="Molybdenum_import_ModC"/>
</dbReference>
<evidence type="ECO:0000313" key="12">
    <source>
        <dbReference type="EMBL" id="KGD65916.1"/>
    </source>
</evidence>
<sequence>MSLEFAIKGRAGTLSVEASGKLPDNGVTVLFGPSGTGKSTLLRMLAGLHACEGMIRFDDEAWQDEPAKTVLPVWQRPLGMLLQHPTLFHHLSVRGNIQYVQKRRGKGVNLEAIIEETRIGHLLDRAVHKLSGGEAQRVALARALVGNPELLLLDEPLSAVDLPHRESLLAMIQRVAQKVPVLYVTHSLDELLLLADQVWLMDQGRLTAQGPVTTALVSLTGPLAQRSDASSMLSGVCGSFDEADHLQTVLVDGAAFMVPLAQAKPEGALVRLRIAARDVSLCRVQPMQSSILNIHPVTVQEVTPTGAGQHLVKLALHSQTLLARLSSRSVRELNIMVGESLFAQVKAAALV</sequence>
<dbReference type="InterPro" id="IPR003439">
    <property type="entry name" value="ABC_transporter-like_ATP-bd"/>
</dbReference>
<reference evidence="12 13" key="1">
    <citation type="submission" date="2012-09" db="EMBL/GenBank/DDBJ databases">
        <title>Genome Sequence of alkane-degrading Bacterium Alcanivorax sp. 19-m-6.</title>
        <authorList>
            <person name="Lai Q."/>
            <person name="Shao Z."/>
        </authorList>
    </citation>
    <scope>NUCLEOTIDE SEQUENCE [LARGE SCALE GENOMIC DNA]</scope>
    <source>
        <strain evidence="12 13">19-m-6</strain>
    </source>
</reference>
<accession>A0A095SML5</accession>
<evidence type="ECO:0000256" key="9">
    <source>
        <dbReference type="PROSITE-ProRule" id="PRU01213"/>
    </source>
</evidence>
<dbReference type="STRING" id="1177154.Y5S_01140"/>
<dbReference type="InterPro" id="IPR017871">
    <property type="entry name" value="ABC_transporter-like_CS"/>
</dbReference>
<dbReference type="AlphaFoldDB" id="A0A095SML5"/>
<dbReference type="PROSITE" id="PS00211">
    <property type="entry name" value="ABC_TRANSPORTER_1"/>
    <property type="match status" value="1"/>
</dbReference>
<keyword evidence="1" id="KW-0813">Transport</keyword>
<dbReference type="PROSITE" id="PS50893">
    <property type="entry name" value="ABC_TRANSPORTER_2"/>
    <property type="match status" value="1"/>
</dbReference>
<keyword evidence="2" id="KW-1003">Cell membrane</keyword>
<dbReference type="EMBL" id="ARXV01000003">
    <property type="protein sequence ID" value="KGD65916.1"/>
    <property type="molecule type" value="Genomic_DNA"/>
</dbReference>
<dbReference type="InterPro" id="IPR005116">
    <property type="entry name" value="Transp-assoc_OB_typ1"/>
</dbReference>
<comment type="caution">
    <text evidence="12">The sequence shown here is derived from an EMBL/GenBank/DDBJ whole genome shotgun (WGS) entry which is preliminary data.</text>
</comment>
<keyword evidence="6 12" id="KW-0067">ATP-binding</keyword>
<dbReference type="PANTHER" id="PTHR43514:SF4">
    <property type="entry name" value="ABC TRANSPORTER I FAMILY MEMBER 10"/>
    <property type="match status" value="1"/>
</dbReference>
<dbReference type="PANTHER" id="PTHR43514">
    <property type="entry name" value="ABC TRANSPORTER I FAMILY MEMBER 10"/>
    <property type="match status" value="1"/>
</dbReference>
<evidence type="ECO:0000256" key="6">
    <source>
        <dbReference type="ARBA" id="ARBA00022840"/>
    </source>
</evidence>
<evidence type="ECO:0000259" key="11">
    <source>
        <dbReference type="PROSITE" id="PS51866"/>
    </source>
</evidence>
<dbReference type="OrthoDB" id="9802264at2"/>
<feature type="domain" description="Mop" evidence="11">
    <location>
        <begin position="288"/>
        <end position="351"/>
    </location>
</feature>
<dbReference type="Gene3D" id="2.40.50.100">
    <property type="match status" value="1"/>
</dbReference>
<evidence type="ECO:0000313" key="13">
    <source>
        <dbReference type="Proteomes" id="UP000029444"/>
    </source>
</evidence>
<gene>
    <name evidence="12" type="ORF">Y5S_01140</name>
</gene>
<dbReference type="SMART" id="SM00382">
    <property type="entry name" value="AAA"/>
    <property type="match status" value="1"/>
</dbReference>
<keyword evidence="4" id="KW-0997">Cell inner membrane</keyword>
<dbReference type="InterPro" id="IPR003593">
    <property type="entry name" value="AAA+_ATPase"/>
</dbReference>
<dbReference type="GO" id="GO:0015098">
    <property type="term" value="F:molybdate ion transmembrane transporter activity"/>
    <property type="evidence" value="ECO:0007669"/>
    <property type="project" value="InterPro"/>
</dbReference>
<dbReference type="eggNOG" id="COG4148">
    <property type="taxonomic scope" value="Bacteria"/>
</dbReference>
<evidence type="ECO:0000256" key="7">
    <source>
        <dbReference type="ARBA" id="ARBA00022967"/>
    </source>
</evidence>
<dbReference type="Gene3D" id="3.40.50.300">
    <property type="entry name" value="P-loop containing nucleotide triphosphate hydrolases"/>
    <property type="match status" value="1"/>
</dbReference>
<name>A0A095SML5_9GAMM</name>
<dbReference type="GO" id="GO:0016887">
    <property type="term" value="F:ATP hydrolysis activity"/>
    <property type="evidence" value="ECO:0007669"/>
    <property type="project" value="InterPro"/>
</dbReference>
<dbReference type="InterPro" id="IPR027417">
    <property type="entry name" value="P-loop_NTPase"/>
</dbReference>